<keyword evidence="1" id="KW-0812">Transmembrane</keyword>
<protein>
    <submittedName>
        <fullName evidence="2">Uncharacterized protein</fullName>
    </submittedName>
</protein>
<feature type="transmembrane region" description="Helical" evidence="1">
    <location>
        <begin position="167"/>
        <end position="187"/>
    </location>
</feature>
<feature type="transmembrane region" description="Helical" evidence="1">
    <location>
        <begin position="142"/>
        <end position="161"/>
    </location>
</feature>
<keyword evidence="1" id="KW-0472">Membrane</keyword>
<dbReference type="EMBL" id="MFAF01000137">
    <property type="protein sequence ID" value="OGD71907.1"/>
    <property type="molecule type" value="Genomic_DNA"/>
</dbReference>
<feature type="transmembrane region" description="Helical" evidence="1">
    <location>
        <begin position="42"/>
        <end position="63"/>
    </location>
</feature>
<dbReference type="AlphaFoldDB" id="A0A1F5EX06"/>
<evidence type="ECO:0000256" key="1">
    <source>
        <dbReference type="SAM" id="Phobius"/>
    </source>
</evidence>
<keyword evidence="1" id="KW-1133">Transmembrane helix</keyword>
<accession>A0A1F5EX06</accession>
<dbReference type="Proteomes" id="UP000177187">
    <property type="component" value="Unassembled WGS sequence"/>
</dbReference>
<organism evidence="2 3">
    <name type="scientific">Candidatus Coatesbacteria bacterium RBG_13_66_14</name>
    <dbReference type="NCBI Taxonomy" id="1817816"/>
    <lineage>
        <taxon>Bacteria</taxon>
        <taxon>Candidatus Coatesiibacteriota</taxon>
    </lineage>
</organism>
<gene>
    <name evidence="2" type="ORF">A2Y64_01565</name>
</gene>
<evidence type="ECO:0000313" key="2">
    <source>
        <dbReference type="EMBL" id="OGD71907.1"/>
    </source>
</evidence>
<dbReference type="STRING" id="1817816.A2Y64_01565"/>
<evidence type="ECO:0000313" key="3">
    <source>
        <dbReference type="Proteomes" id="UP000177187"/>
    </source>
</evidence>
<proteinExistence type="predicted"/>
<reference evidence="2 3" key="1">
    <citation type="journal article" date="2016" name="Nat. Commun.">
        <title>Thousands of microbial genomes shed light on interconnected biogeochemical processes in an aquifer system.</title>
        <authorList>
            <person name="Anantharaman K."/>
            <person name="Brown C.T."/>
            <person name="Hug L.A."/>
            <person name="Sharon I."/>
            <person name="Castelle C.J."/>
            <person name="Probst A.J."/>
            <person name="Thomas B.C."/>
            <person name="Singh A."/>
            <person name="Wilkins M.J."/>
            <person name="Karaoz U."/>
            <person name="Brodie E.L."/>
            <person name="Williams K.H."/>
            <person name="Hubbard S.S."/>
            <person name="Banfield J.F."/>
        </authorList>
    </citation>
    <scope>NUCLEOTIDE SEQUENCE [LARGE SCALE GENOMIC DNA]</scope>
</reference>
<comment type="caution">
    <text evidence="2">The sequence shown here is derived from an EMBL/GenBank/DDBJ whole genome shotgun (WGS) entry which is preliminary data.</text>
</comment>
<name>A0A1F5EX06_9BACT</name>
<sequence>MTGGNFTTRALGTAALTAALIGLPAAANYLVPVFFEVYLEPWFWPALAAAVTLIALIRLFTLARRFGEARPFRAALRGMIFLAPKNASARSVLPAVVWPFWAAALVMGFRAVGPLSVWPGAALTLGEEAISRVAQLRFTIPFVLWPSIGLALGVAALATSLRERRPVVLPLVAVALSLLFIAGDFLLRDLGTRINASSEEMLQDEIQRMIEEAKTQ</sequence>